<dbReference type="SUPFAM" id="SSF48452">
    <property type="entry name" value="TPR-like"/>
    <property type="match status" value="2"/>
</dbReference>
<reference evidence="2 3" key="1">
    <citation type="submission" date="2019-11" db="EMBL/GenBank/DDBJ databases">
        <authorList>
            <person name="Cao P."/>
        </authorList>
    </citation>
    <scope>NUCLEOTIDE SEQUENCE [LARGE SCALE GENOMIC DNA]</scope>
    <source>
        <strain evidence="2 3">NEAU-AAG5</strain>
    </source>
</reference>
<dbReference type="AlphaFoldDB" id="A0A7K1LB75"/>
<organism evidence="2 3">
    <name type="scientific">Actinomadura litoris</name>
    <dbReference type="NCBI Taxonomy" id="2678616"/>
    <lineage>
        <taxon>Bacteria</taxon>
        <taxon>Bacillati</taxon>
        <taxon>Actinomycetota</taxon>
        <taxon>Actinomycetes</taxon>
        <taxon>Streptosporangiales</taxon>
        <taxon>Thermomonosporaceae</taxon>
        <taxon>Actinomadura</taxon>
    </lineage>
</organism>
<dbReference type="Gene3D" id="1.25.40.10">
    <property type="entry name" value="Tetratricopeptide repeat domain"/>
    <property type="match status" value="2"/>
</dbReference>
<dbReference type="Pfam" id="PF00931">
    <property type="entry name" value="NB-ARC"/>
    <property type="match status" value="1"/>
</dbReference>
<dbReference type="Pfam" id="PF13424">
    <property type="entry name" value="TPR_12"/>
    <property type="match status" value="1"/>
</dbReference>
<gene>
    <name evidence="2" type="ORF">GNZ18_34580</name>
</gene>
<dbReference type="NCBIfam" id="NF040586">
    <property type="entry name" value="FxSxx_TPR"/>
    <property type="match status" value="1"/>
</dbReference>
<evidence type="ECO:0000313" key="2">
    <source>
        <dbReference type="EMBL" id="MUN41679.1"/>
    </source>
</evidence>
<dbReference type="Proteomes" id="UP000432015">
    <property type="component" value="Unassembled WGS sequence"/>
</dbReference>
<proteinExistence type="predicted"/>
<dbReference type="InterPro" id="IPR002182">
    <property type="entry name" value="NB-ARC"/>
</dbReference>
<dbReference type="GO" id="GO:0043531">
    <property type="term" value="F:ADP binding"/>
    <property type="evidence" value="ECO:0007669"/>
    <property type="project" value="InterPro"/>
</dbReference>
<dbReference type="SUPFAM" id="SSF52540">
    <property type="entry name" value="P-loop containing nucleoside triphosphate hydrolases"/>
    <property type="match status" value="1"/>
</dbReference>
<dbReference type="InterPro" id="IPR027417">
    <property type="entry name" value="P-loop_NTPase"/>
</dbReference>
<name>A0A7K1LB75_9ACTN</name>
<dbReference type="InterPro" id="IPR053137">
    <property type="entry name" value="NLR-like"/>
</dbReference>
<keyword evidence="3" id="KW-1185">Reference proteome</keyword>
<protein>
    <submittedName>
        <fullName evidence="2">Tetratricopeptide repeat protein</fullName>
    </submittedName>
</protein>
<dbReference type="InterPro" id="IPR011990">
    <property type="entry name" value="TPR-like_helical_dom_sf"/>
</dbReference>
<dbReference type="Gene3D" id="3.40.50.300">
    <property type="entry name" value="P-loop containing nucleotide triphosphate hydrolases"/>
    <property type="match status" value="1"/>
</dbReference>
<evidence type="ECO:0000313" key="3">
    <source>
        <dbReference type="Proteomes" id="UP000432015"/>
    </source>
</evidence>
<dbReference type="PANTHER" id="PTHR46082:SF6">
    <property type="entry name" value="AAA+ ATPASE DOMAIN-CONTAINING PROTEIN-RELATED"/>
    <property type="match status" value="1"/>
</dbReference>
<accession>A0A7K1LB75</accession>
<evidence type="ECO:0000259" key="1">
    <source>
        <dbReference type="Pfam" id="PF00931"/>
    </source>
</evidence>
<dbReference type="Pfam" id="PF13374">
    <property type="entry name" value="TPR_10"/>
    <property type="match status" value="4"/>
</dbReference>
<feature type="domain" description="NB-ARC" evidence="1">
    <location>
        <begin position="49"/>
        <end position="186"/>
    </location>
</feature>
<dbReference type="PANTHER" id="PTHR46082">
    <property type="entry name" value="ATP/GTP-BINDING PROTEIN-RELATED"/>
    <property type="match status" value="1"/>
</dbReference>
<sequence length="755" mass="80548">MVPRAADCFQDRAVAGRLERAVERDGTVVLTQQDDQESTQEPGRESTQVLAGMGGVGKTQLAAAYARHAWEQGVGVLVWVNAATRDGVVSAYADTAVKLGLPLADREDPDQSAREFLSWAETTTRCWWLVVLDDVRSPSDLRGLWPPAAASAAGGQVVVTTRLRHAALEGADRRMVTVDTFTTGEARSYLRAKLGPRATNAGQVEALAADLGHLPLALAQAAAYILDADITIAAYRERLATHLLRRAMPSGEELPDDHERIVAATWELSIDQADRAEPVGLARPVLQLASVLDPAGIPQTVLGSPPALDYLTGYLPDQPAHTVEQASQVSGEMVDEALRVLHRHSLIDHDRTAAPREIRVHQLVQRATREALAAHPDLGPELFTALADTAADALLAVWPQAERDEFGQILRANTTALTRAAEPALWNPDTGGHHVLFKAATSLGETGQAAAARDAYTTLHATALHHLGPDHPHTLAIRNNLAKGQGETGDAAGAAAASQDLLADQMRVLGPDHPETLTTRSNLASWRGEAGDAAGAAAAFQELLAEFLRVFGPRHPHTLTARNNLAYWRGEAGDAAGAAAALQDLLTDRSRVLGPDHPDTLTARNNLAYWRGEAGDAAGAAAAFQELLADYLRIFGSHHPRTLNTRNNLASWRGRAGDAAGAAAAFQDLLTDRSRVLGPDHPDTLTARNNLAYWRGEAGDAVGAAAAFQELLAEFLRVLGPSHPHTLEIRSNLAYWRMRAGLGLEPGPGGDGLTP</sequence>
<dbReference type="EMBL" id="WOFH01000015">
    <property type="protein sequence ID" value="MUN41679.1"/>
    <property type="molecule type" value="Genomic_DNA"/>
</dbReference>
<comment type="caution">
    <text evidence="2">The sequence shown here is derived from an EMBL/GenBank/DDBJ whole genome shotgun (WGS) entry which is preliminary data.</text>
</comment>